<sequence>MVIGLSWVQLERVNPKPSPTHSARESEWTKAKVVLHCCLLVFDRNRFDSRSVAPADAPAEEYTVRGCGRGRGRGRARGRGRGRVAPAGNGAPIENAPVNENPLVHHEEIEEDNELENVEEIMSFLKGLVGPGVLPSVQGTQSPANPPVATTVPKTGGTVLSTDPCDLLLVLLTIEAHEGFERMDPPWVTKGRGKGNNPRRRGRSSPGSSSGSLYGSSSSFPIQQRGGMSLSKLEDISEYGIIIRTPGRYSGK</sequence>
<dbReference type="InParanoid" id="M1E0G4"/>
<dbReference type="PaxDb" id="4113-PGSC0003DMT400097362"/>
<dbReference type="AlphaFoldDB" id="M1E0G4"/>
<evidence type="ECO:0000313" key="3">
    <source>
        <dbReference type="Proteomes" id="UP000011115"/>
    </source>
</evidence>
<feature type="compositionally biased region" description="Basic residues" evidence="1">
    <location>
        <begin position="191"/>
        <end position="203"/>
    </location>
</feature>
<evidence type="ECO:0000313" key="2">
    <source>
        <dbReference type="EnsemblPlants" id="PGSC0003DMT400097362"/>
    </source>
</evidence>
<protein>
    <submittedName>
        <fullName evidence="2">Uncharacterized protein</fullName>
    </submittedName>
</protein>
<evidence type="ECO:0000256" key="1">
    <source>
        <dbReference type="SAM" id="MobiDB-lite"/>
    </source>
</evidence>
<proteinExistence type="predicted"/>
<feature type="compositionally biased region" description="Low complexity" evidence="1">
    <location>
        <begin position="204"/>
        <end position="219"/>
    </location>
</feature>
<accession>M1E0G4</accession>
<dbReference type="HOGENOM" id="CLU_1104325_0_0_1"/>
<name>M1E0G4_SOLTU</name>
<feature type="region of interest" description="Disordered" evidence="1">
    <location>
        <begin position="68"/>
        <end position="98"/>
    </location>
</feature>
<keyword evidence="3" id="KW-1185">Reference proteome</keyword>
<reference evidence="3" key="1">
    <citation type="journal article" date="2011" name="Nature">
        <title>Genome sequence and analysis of the tuber crop potato.</title>
        <authorList>
            <consortium name="The Potato Genome Sequencing Consortium"/>
        </authorList>
    </citation>
    <scope>NUCLEOTIDE SEQUENCE [LARGE SCALE GENOMIC DNA]</scope>
    <source>
        <strain evidence="3">cv. DM1-3 516 R44</strain>
    </source>
</reference>
<reference evidence="2" key="2">
    <citation type="submission" date="2015-06" db="UniProtKB">
        <authorList>
            <consortium name="EnsemblPlants"/>
        </authorList>
    </citation>
    <scope>IDENTIFICATION</scope>
    <source>
        <strain evidence="2">DM1-3 516 R44</strain>
    </source>
</reference>
<feature type="region of interest" description="Disordered" evidence="1">
    <location>
        <begin position="183"/>
        <end position="226"/>
    </location>
</feature>
<dbReference type="Proteomes" id="UP000011115">
    <property type="component" value="Unassembled WGS sequence"/>
</dbReference>
<organism evidence="2 3">
    <name type="scientific">Solanum tuberosum</name>
    <name type="common">Potato</name>
    <dbReference type="NCBI Taxonomy" id="4113"/>
    <lineage>
        <taxon>Eukaryota</taxon>
        <taxon>Viridiplantae</taxon>
        <taxon>Streptophyta</taxon>
        <taxon>Embryophyta</taxon>
        <taxon>Tracheophyta</taxon>
        <taxon>Spermatophyta</taxon>
        <taxon>Magnoliopsida</taxon>
        <taxon>eudicotyledons</taxon>
        <taxon>Gunneridae</taxon>
        <taxon>Pentapetalae</taxon>
        <taxon>asterids</taxon>
        <taxon>lamiids</taxon>
        <taxon>Solanales</taxon>
        <taxon>Solanaceae</taxon>
        <taxon>Solanoideae</taxon>
        <taxon>Solaneae</taxon>
        <taxon>Solanum</taxon>
    </lineage>
</organism>
<dbReference type="EnsemblPlants" id="PGSC0003DMT400097362">
    <property type="protein sequence ID" value="PGSC0003DMT400097362"/>
    <property type="gene ID" value="PGSC0003DMG400046933"/>
</dbReference>
<dbReference type="Gramene" id="PGSC0003DMT400097362">
    <property type="protein sequence ID" value="PGSC0003DMT400097362"/>
    <property type="gene ID" value="PGSC0003DMG400046933"/>
</dbReference>
<feature type="compositionally biased region" description="Basic residues" evidence="1">
    <location>
        <begin position="68"/>
        <end position="82"/>
    </location>
</feature>